<evidence type="ECO:0000313" key="2">
    <source>
        <dbReference type="EMBL" id="GEA28760.1"/>
    </source>
</evidence>
<proteinExistence type="predicted"/>
<evidence type="ECO:0000256" key="1">
    <source>
        <dbReference type="SAM" id="Phobius"/>
    </source>
</evidence>
<dbReference type="EMBL" id="BJKP01000046">
    <property type="protein sequence ID" value="GEA28760.1"/>
    <property type="molecule type" value="Genomic_DNA"/>
</dbReference>
<dbReference type="AlphaFoldDB" id="A0A5J4FFG0"/>
<evidence type="ECO:0000313" key="3">
    <source>
        <dbReference type="Proteomes" id="UP000376575"/>
    </source>
</evidence>
<keyword evidence="1" id="KW-0812">Transmembrane</keyword>
<protein>
    <submittedName>
        <fullName evidence="2">Uncharacterized protein</fullName>
    </submittedName>
</protein>
<organism evidence="2 3">
    <name type="scientific">Microcystis aeruginosa NIES-4325</name>
    <dbReference type="NCBI Taxonomy" id="2569534"/>
    <lineage>
        <taxon>Bacteria</taxon>
        <taxon>Bacillati</taxon>
        <taxon>Cyanobacteriota</taxon>
        <taxon>Cyanophyceae</taxon>
        <taxon>Oscillatoriophycideae</taxon>
        <taxon>Chroococcales</taxon>
        <taxon>Microcystaceae</taxon>
        <taxon>Microcystis</taxon>
    </lineage>
</organism>
<gene>
    <name evidence="2" type="ORF">MiAbW_03339</name>
</gene>
<keyword evidence="1" id="KW-1133">Transmembrane helix</keyword>
<accession>A0A5J4FFG0</accession>
<name>A0A5J4FFG0_MICAE</name>
<feature type="transmembrane region" description="Helical" evidence="1">
    <location>
        <begin position="6"/>
        <end position="25"/>
    </location>
</feature>
<keyword evidence="1" id="KW-0472">Membrane</keyword>
<dbReference type="Proteomes" id="UP000376575">
    <property type="component" value="Unassembled WGS sequence"/>
</dbReference>
<sequence>MIVYEIIAGIVHLQVYFIINLMHLLSRGQFMRAY</sequence>
<reference evidence="2 3" key="1">
    <citation type="journal article" date="2019" name="FEMS Microbiol. Lett.">
        <title>A novel salt-tolerant genotype illuminates the sucrose gene evolution in freshwater bloom-forming cyanobacterium Microcystis aeruginosa.</title>
        <authorList>
            <person name="Tanabe Y."/>
            <person name="Yamaguchi H."/>
            <person name="Sano T."/>
            <person name="Kawachi M."/>
        </authorList>
    </citation>
    <scope>NUCLEOTIDE SEQUENCE [LARGE SCALE GENOMIC DNA]</scope>
    <source>
        <strain evidence="2 3">NIES-4325</strain>
    </source>
</reference>
<comment type="caution">
    <text evidence="2">The sequence shown here is derived from an EMBL/GenBank/DDBJ whole genome shotgun (WGS) entry which is preliminary data.</text>
</comment>